<comment type="pathway">
    <text evidence="2 14">Cell wall biogenesis; peptidoglycan biosynthesis.</text>
</comment>
<evidence type="ECO:0000256" key="9">
    <source>
        <dbReference type="ARBA" id="ARBA00022960"/>
    </source>
</evidence>
<evidence type="ECO:0000256" key="12">
    <source>
        <dbReference type="ARBA" id="ARBA00023316"/>
    </source>
</evidence>
<dbReference type="Gene3D" id="3.90.190.20">
    <property type="entry name" value="Mur ligase, C-terminal domain"/>
    <property type="match status" value="1"/>
</dbReference>
<comment type="caution">
    <text evidence="18">The sequence shown here is derived from an EMBL/GenBank/DDBJ whole genome shotgun (WGS) entry which is preliminary data.</text>
</comment>
<keyword evidence="5 14" id="KW-0436">Ligase</keyword>
<dbReference type="InterPro" id="IPR050061">
    <property type="entry name" value="MurCDEF_pg_biosynth"/>
</dbReference>
<reference evidence="18 19" key="1">
    <citation type="journal article" date="2015" name="Genome Announc.">
        <title>Expanding the biotechnology potential of lactobacilli through comparative genomics of 213 strains and associated genera.</title>
        <authorList>
            <person name="Sun Z."/>
            <person name="Harris H.M."/>
            <person name="McCann A."/>
            <person name="Guo C."/>
            <person name="Argimon S."/>
            <person name="Zhang W."/>
            <person name="Yang X."/>
            <person name="Jeffery I.B."/>
            <person name="Cooney J.C."/>
            <person name="Kagawa T.F."/>
            <person name="Liu W."/>
            <person name="Song Y."/>
            <person name="Salvetti E."/>
            <person name="Wrobel A."/>
            <person name="Rasinkangas P."/>
            <person name="Parkhill J."/>
            <person name="Rea M.C."/>
            <person name="O'Sullivan O."/>
            <person name="Ritari J."/>
            <person name="Douillard F.P."/>
            <person name="Paul Ross R."/>
            <person name="Yang R."/>
            <person name="Briner A.E."/>
            <person name="Felis G.E."/>
            <person name="de Vos W.M."/>
            <person name="Barrangou R."/>
            <person name="Klaenhammer T.R."/>
            <person name="Caufield P.W."/>
            <person name="Cui Y."/>
            <person name="Zhang H."/>
            <person name="O'Toole P.W."/>
        </authorList>
    </citation>
    <scope>NUCLEOTIDE SEQUENCE [LARGE SCALE GENOMIC DNA]</scope>
    <source>
        <strain evidence="18 19">DSM 20001</strain>
    </source>
</reference>
<dbReference type="EMBL" id="AZCN01000007">
    <property type="protein sequence ID" value="KRK18850.1"/>
    <property type="molecule type" value="Genomic_DNA"/>
</dbReference>
<comment type="function">
    <text evidence="14">Cell wall formation.</text>
</comment>
<evidence type="ECO:0000256" key="11">
    <source>
        <dbReference type="ARBA" id="ARBA00023306"/>
    </source>
</evidence>
<keyword evidence="7 14" id="KW-0547">Nucleotide-binding</keyword>
<keyword evidence="12 14" id="KW-0961">Cell wall biogenesis/degradation</keyword>
<dbReference type="eggNOG" id="COG0773">
    <property type="taxonomic scope" value="Bacteria"/>
</dbReference>
<dbReference type="InterPro" id="IPR013221">
    <property type="entry name" value="Mur_ligase_cen"/>
</dbReference>
<dbReference type="GeneID" id="65917368"/>
<evidence type="ECO:0000259" key="17">
    <source>
        <dbReference type="Pfam" id="PF08245"/>
    </source>
</evidence>
<keyword evidence="4 14" id="KW-0963">Cytoplasm</keyword>
<evidence type="ECO:0000256" key="4">
    <source>
        <dbReference type="ARBA" id="ARBA00022490"/>
    </source>
</evidence>
<dbReference type="SUPFAM" id="SSF51984">
    <property type="entry name" value="MurCD N-terminal domain"/>
    <property type="match status" value="1"/>
</dbReference>
<feature type="domain" description="Mur ligase central" evidence="17">
    <location>
        <begin position="109"/>
        <end position="277"/>
    </location>
</feature>
<keyword evidence="11 14" id="KW-0131">Cell cycle</keyword>
<protein>
    <recommendedName>
        <fullName evidence="3 14">UDP-N-acetylmuramate--L-alanine ligase</fullName>
        <ecNumber evidence="3 14">6.3.2.8</ecNumber>
    </recommendedName>
    <alternativeName>
        <fullName evidence="14">UDP-N-acetylmuramoyl-L-alanine synthetase</fullName>
    </alternativeName>
</protein>
<evidence type="ECO:0000256" key="14">
    <source>
        <dbReference type="HAMAP-Rule" id="MF_00046"/>
    </source>
</evidence>
<evidence type="ECO:0000259" key="16">
    <source>
        <dbReference type="Pfam" id="PF02875"/>
    </source>
</evidence>
<organism evidence="18 19">
    <name type="scientific">Loigolactobacillus coryniformis subsp. coryniformis KCTC 3167 = DSM 20001</name>
    <dbReference type="NCBI Taxonomy" id="913848"/>
    <lineage>
        <taxon>Bacteria</taxon>
        <taxon>Bacillati</taxon>
        <taxon>Bacillota</taxon>
        <taxon>Bacilli</taxon>
        <taxon>Lactobacillales</taxon>
        <taxon>Lactobacillaceae</taxon>
        <taxon>Loigolactobacillus</taxon>
    </lineage>
</organism>
<evidence type="ECO:0000256" key="13">
    <source>
        <dbReference type="ARBA" id="ARBA00047833"/>
    </source>
</evidence>
<feature type="domain" description="Mur ligase N-terminal catalytic" evidence="15">
    <location>
        <begin position="7"/>
        <end position="104"/>
    </location>
</feature>
<evidence type="ECO:0000256" key="5">
    <source>
        <dbReference type="ARBA" id="ARBA00022598"/>
    </source>
</evidence>
<dbReference type="PANTHER" id="PTHR43445">
    <property type="entry name" value="UDP-N-ACETYLMURAMATE--L-ALANINE LIGASE-RELATED"/>
    <property type="match status" value="1"/>
</dbReference>
<dbReference type="PATRIC" id="fig|913848.6.peg.2228"/>
<dbReference type="GO" id="GO:0051301">
    <property type="term" value="P:cell division"/>
    <property type="evidence" value="ECO:0007669"/>
    <property type="project" value="UniProtKB-KW"/>
</dbReference>
<evidence type="ECO:0000256" key="6">
    <source>
        <dbReference type="ARBA" id="ARBA00022618"/>
    </source>
</evidence>
<evidence type="ECO:0000256" key="3">
    <source>
        <dbReference type="ARBA" id="ARBA00012211"/>
    </source>
</evidence>
<dbReference type="InterPro" id="IPR005758">
    <property type="entry name" value="UDP-N-AcMur_Ala_ligase_MurC"/>
</dbReference>
<dbReference type="InterPro" id="IPR000713">
    <property type="entry name" value="Mur_ligase_N"/>
</dbReference>
<dbReference type="Pfam" id="PF08245">
    <property type="entry name" value="Mur_ligase_M"/>
    <property type="match status" value="1"/>
</dbReference>
<dbReference type="GO" id="GO:0008360">
    <property type="term" value="P:regulation of cell shape"/>
    <property type="evidence" value="ECO:0007669"/>
    <property type="project" value="UniProtKB-KW"/>
</dbReference>
<dbReference type="SUPFAM" id="SSF53244">
    <property type="entry name" value="MurD-like peptide ligases, peptide-binding domain"/>
    <property type="match status" value="1"/>
</dbReference>
<dbReference type="PANTHER" id="PTHR43445:SF3">
    <property type="entry name" value="UDP-N-ACETYLMURAMATE--L-ALANINE LIGASE"/>
    <property type="match status" value="1"/>
</dbReference>
<keyword evidence="6 14" id="KW-0132">Cell division</keyword>
<dbReference type="EC" id="6.3.2.8" evidence="3 14"/>
<proteinExistence type="inferred from homology"/>
<dbReference type="Pfam" id="PF01225">
    <property type="entry name" value="Mur_ligase"/>
    <property type="match status" value="1"/>
</dbReference>
<dbReference type="Pfam" id="PF02875">
    <property type="entry name" value="Mur_ligase_C"/>
    <property type="match status" value="1"/>
</dbReference>
<dbReference type="InterPro" id="IPR036615">
    <property type="entry name" value="Mur_ligase_C_dom_sf"/>
</dbReference>
<dbReference type="RefSeq" id="WP_003679203.1">
    <property type="nucleotide sequence ID" value="NZ_AZCN01000007.1"/>
</dbReference>
<dbReference type="Proteomes" id="UP000051181">
    <property type="component" value="Unassembled WGS sequence"/>
</dbReference>
<dbReference type="Gene3D" id="3.40.50.720">
    <property type="entry name" value="NAD(P)-binding Rossmann-like Domain"/>
    <property type="match status" value="1"/>
</dbReference>
<keyword evidence="8 14" id="KW-0067">ATP-binding</keyword>
<dbReference type="SUPFAM" id="SSF53623">
    <property type="entry name" value="MurD-like peptide ligases, catalytic domain"/>
    <property type="match status" value="1"/>
</dbReference>
<comment type="catalytic activity">
    <reaction evidence="13 14">
        <text>UDP-N-acetyl-alpha-D-muramate + L-alanine + ATP = UDP-N-acetyl-alpha-D-muramoyl-L-alanine + ADP + phosphate + H(+)</text>
        <dbReference type="Rhea" id="RHEA:23372"/>
        <dbReference type="ChEBI" id="CHEBI:15378"/>
        <dbReference type="ChEBI" id="CHEBI:30616"/>
        <dbReference type="ChEBI" id="CHEBI:43474"/>
        <dbReference type="ChEBI" id="CHEBI:57972"/>
        <dbReference type="ChEBI" id="CHEBI:70757"/>
        <dbReference type="ChEBI" id="CHEBI:83898"/>
        <dbReference type="ChEBI" id="CHEBI:456216"/>
        <dbReference type="EC" id="6.3.2.8"/>
    </reaction>
</comment>
<dbReference type="GO" id="GO:0005737">
    <property type="term" value="C:cytoplasm"/>
    <property type="evidence" value="ECO:0007669"/>
    <property type="project" value="UniProtKB-SubCell"/>
</dbReference>
<comment type="subcellular location">
    <subcellularLocation>
        <location evidence="1 14">Cytoplasm</location>
    </subcellularLocation>
</comment>
<evidence type="ECO:0000259" key="15">
    <source>
        <dbReference type="Pfam" id="PF01225"/>
    </source>
</evidence>
<evidence type="ECO:0000256" key="7">
    <source>
        <dbReference type="ARBA" id="ARBA00022741"/>
    </source>
</evidence>
<sequence length="443" mass="49234">MDNNTIYHFVGIKGSGMSALAMILHDQGYRVQGSDIEQYTFTQRDLEKAGVKIMPFAAENIHAGLTIVAGNSFPDTHPEIQAAKALDLKVLRYPDLLGELLAGHTSIGVAGAHGKTSTTGLLAHVLGGIAPTSFLVGDGTGKGIKNSQFFVFEADEYRRHFLAQAPDYMIMTNIDFDHPDYYHGIDDVFDAFQTEANQVKKGIFAWGDDPELRKLKANVPVYYYGTSDRDDFQARNILRTVNGSEFDVYYHDENLGHYVIHLFGEHNVLNSLAVIAVSHMEKIPHAEVARELLTFQGVKRRFSERKMADMTIIDDYAHHPSEIKATLDAARQKYPDKKIIAVFQPHTFSRTIAYMDDFAKSLSLADVVYLTEIFSSAREHDGKVSSADLGAKISKGGTVLHLNNMSALLEYHNDVVVFMGAGDVQKYEKAYEALLSDSSLKNN</sequence>
<accession>A0A0R1FI00</accession>
<dbReference type="GO" id="GO:0005524">
    <property type="term" value="F:ATP binding"/>
    <property type="evidence" value="ECO:0007669"/>
    <property type="project" value="UniProtKB-UniRule"/>
</dbReference>
<evidence type="ECO:0000256" key="1">
    <source>
        <dbReference type="ARBA" id="ARBA00004496"/>
    </source>
</evidence>
<dbReference type="GO" id="GO:0071555">
    <property type="term" value="P:cell wall organization"/>
    <property type="evidence" value="ECO:0007669"/>
    <property type="project" value="UniProtKB-KW"/>
</dbReference>
<keyword evidence="9 14" id="KW-0133">Cell shape</keyword>
<dbReference type="Gene3D" id="3.40.1190.10">
    <property type="entry name" value="Mur-like, catalytic domain"/>
    <property type="match status" value="1"/>
</dbReference>
<gene>
    <name evidence="14" type="primary">murC</name>
    <name evidence="18" type="ORF">FD22_GL002180</name>
</gene>
<dbReference type="InterPro" id="IPR036565">
    <property type="entry name" value="Mur-like_cat_sf"/>
</dbReference>
<keyword evidence="10 14" id="KW-0573">Peptidoglycan synthesis</keyword>
<feature type="binding site" evidence="14">
    <location>
        <begin position="111"/>
        <end position="117"/>
    </location>
    <ligand>
        <name>ATP</name>
        <dbReference type="ChEBI" id="CHEBI:30616"/>
    </ligand>
</feature>
<feature type="domain" description="Mur ligase C-terminal" evidence="16">
    <location>
        <begin position="301"/>
        <end position="422"/>
    </location>
</feature>
<dbReference type="GO" id="GO:0008763">
    <property type="term" value="F:UDP-N-acetylmuramate-L-alanine ligase activity"/>
    <property type="evidence" value="ECO:0007669"/>
    <property type="project" value="UniProtKB-UniRule"/>
</dbReference>
<dbReference type="AlphaFoldDB" id="A0A0R1FI00"/>
<dbReference type="HAMAP" id="MF_00046">
    <property type="entry name" value="MurC"/>
    <property type="match status" value="1"/>
</dbReference>
<evidence type="ECO:0000256" key="2">
    <source>
        <dbReference type="ARBA" id="ARBA00004752"/>
    </source>
</evidence>
<dbReference type="GO" id="GO:0009252">
    <property type="term" value="P:peptidoglycan biosynthetic process"/>
    <property type="evidence" value="ECO:0007669"/>
    <property type="project" value="UniProtKB-UniRule"/>
</dbReference>
<evidence type="ECO:0000313" key="18">
    <source>
        <dbReference type="EMBL" id="KRK18850.1"/>
    </source>
</evidence>
<dbReference type="NCBIfam" id="TIGR01082">
    <property type="entry name" value="murC"/>
    <property type="match status" value="1"/>
</dbReference>
<comment type="similarity">
    <text evidence="14">Belongs to the MurCDEF family.</text>
</comment>
<dbReference type="UniPathway" id="UPA00219"/>
<evidence type="ECO:0000313" key="19">
    <source>
        <dbReference type="Proteomes" id="UP000051181"/>
    </source>
</evidence>
<evidence type="ECO:0000256" key="8">
    <source>
        <dbReference type="ARBA" id="ARBA00022840"/>
    </source>
</evidence>
<name>A0A0R1FI00_9LACO</name>
<evidence type="ECO:0000256" key="10">
    <source>
        <dbReference type="ARBA" id="ARBA00022984"/>
    </source>
</evidence>
<dbReference type="InterPro" id="IPR004101">
    <property type="entry name" value="Mur_ligase_C"/>
</dbReference>